<dbReference type="EMBL" id="CAJVCH010539867">
    <property type="protein sequence ID" value="CAG7826466.1"/>
    <property type="molecule type" value="Genomic_DNA"/>
</dbReference>
<gene>
    <name evidence="2" type="ORF">AFUS01_LOCUS36518</name>
</gene>
<dbReference type="Proteomes" id="UP000708208">
    <property type="component" value="Unassembled WGS sequence"/>
</dbReference>
<dbReference type="AlphaFoldDB" id="A0A8J2PSV1"/>
<name>A0A8J2PSV1_9HEXA</name>
<feature type="transmembrane region" description="Helical" evidence="1">
    <location>
        <begin position="20"/>
        <end position="43"/>
    </location>
</feature>
<comment type="caution">
    <text evidence="2">The sequence shown here is derived from an EMBL/GenBank/DDBJ whole genome shotgun (WGS) entry which is preliminary data.</text>
</comment>
<accession>A0A8J2PSV1</accession>
<proteinExistence type="predicted"/>
<organism evidence="2 3">
    <name type="scientific">Allacma fusca</name>
    <dbReference type="NCBI Taxonomy" id="39272"/>
    <lineage>
        <taxon>Eukaryota</taxon>
        <taxon>Metazoa</taxon>
        <taxon>Ecdysozoa</taxon>
        <taxon>Arthropoda</taxon>
        <taxon>Hexapoda</taxon>
        <taxon>Collembola</taxon>
        <taxon>Symphypleona</taxon>
        <taxon>Sminthuridae</taxon>
        <taxon>Allacma</taxon>
    </lineage>
</organism>
<keyword evidence="3" id="KW-1185">Reference proteome</keyword>
<sequence length="54" mass="6147">MRTLVPFTENEKMSILHRRLGVVVGACVGVVVFIVLITSLACVKYRKRRTTEQQ</sequence>
<reference evidence="2" key="1">
    <citation type="submission" date="2021-06" db="EMBL/GenBank/DDBJ databases">
        <authorList>
            <person name="Hodson N. C."/>
            <person name="Mongue J. A."/>
            <person name="Jaron S. K."/>
        </authorList>
    </citation>
    <scope>NUCLEOTIDE SEQUENCE</scope>
</reference>
<keyword evidence="1" id="KW-0812">Transmembrane</keyword>
<feature type="non-terminal residue" evidence="2">
    <location>
        <position position="54"/>
    </location>
</feature>
<evidence type="ECO:0000256" key="1">
    <source>
        <dbReference type="SAM" id="Phobius"/>
    </source>
</evidence>
<evidence type="ECO:0000313" key="3">
    <source>
        <dbReference type="Proteomes" id="UP000708208"/>
    </source>
</evidence>
<protein>
    <submittedName>
        <fullName evidence="2">Uncharacterized protein</fullName>
    </submittedName>
</protein>
<keyword evidence="1" id="KW-0472">Membrane</keyword>
<keyword evidence="1" id="KW-1133">Transmembrane helix</keyword>
<evidence type="ECO:0000313" key="2">
    <source>
        <dbReference type="EMBL" id="CAG7826466.1"/>
    </source>
</evidence>